<reference evidence="3 4" key="1">
    <citation type="submission" date="2020-01" db="EMBL/GenBank/DDBJ databases">
        <title>Sulfitobacter sediminilitoris sp. nov., isolated from a tidal flat.</title>
        <authorList>
            <person name="Park S."/>
            <person name="Yoon J.-H."/>
        </authorList>
    </citation>
    <scope>NUCLEOTIDE SEQUENCE [LARGE SCALE GENOMIC DNA]</scope>
    <source>
        <strain evidence="3 4">JBTF-M27</strain>
    </source>
</reference>
<evidence type="ECO:0000256" key="1">
    <source>
        <dbReference type="SAM" id="MobiDB-lite"/>
    </source>
</evidence>
<keyword evidence="2" id="KW-0812">Transmembrane</keyword>
<evidence type="ECO:0008006" key="5">
    <source>
        <dbReference type="Google" id="ProtNLM"/>
    </source>
</evidence>
<evidence type="ECO:0000256" key="2">
    <source>
        <dbReference type="SAM" id="Phobius"/>
    </source>
</evidence>
<keyword evidence="4" id="KW-1185">Reference proteome</keyword>
<feature type="compositionally biased region" description="Basic and acidic residues" evidence="1">
    <location>
        <begin position="223"/>
        <end position="234"/>
    </location>
</feature>
<dbReference type="Gene3D" id="3.30.420.380">
    <property type="match status" value="1"/>
</dbReference>
<accession>A0A6P0CJ99</accession>
<dbReference type="RefSeq" id="WP_164355517.1">
    <property type="nucleotide sequence ID" value="NZ_JAABNT010000018.1"/>
</dbReference>
<dbReference type="EMBL" id="JAABNT010000018">
    <property type="protein sequence ID" value="NEK24593.1"/>
    <property type="molecule type" value="Genomic_DNA"/>
</dbReference>
<sequence>MKPSFALSLSFDGIRLLHRAAGGWRVVGEVGLESADMASELEVLRKTATALEQGGLRTKVLLPNEQIKYLSVETPGLDDADRRQAAEAALDGATPYAVKDLAFDISADGDRTHIAAVARETLAEAEAFAVEHRFNPVSFAAVPGDQSYLGEPFFGKTAAADDFLKQGETVEPDGIAVVVIGDIAPPEGPVASEEAAVSDHFEEDSEPVTETPETEAAAEEPEAVSKDAASKDEAVSTSGPSPADTGEKPAQAIAATSASLPDDDSAQVLPPLRAEQDDRVAEQASPPAVGFASRRAPDQSKTPVLGGVNRSEAGPATKATAFPDPAVPTTGSVTSGEIAIEPDSSSLAATAPEKDPAPRSGFLSRRKAKQSTQSAGEVISAPAAPALADKEGSEQERMTIFGARKTEVGGKPRFLGLILTAALLLFLAGVAAWASVFLDNGLKLSRLFGERSPETATVDLAPDPQPVVTAEPQVQTASLSPSLSEEDAAVLDALREPVQPVAPAKLSEAELEAQYATTGIWPRAPQVPPEPAGLVDIENLYLTSIDPVSTASDAIALPDPNGFGTDQLLASVSSPAAAGTQFALDADGFVIPTALGALSPDGFTVFLGQPPLVPPATPTRFQSEPEDTAIRSALAALRPQPRPSDLVENTERAQLDGLTRSELASFRPALRPQSLQQQAEAEAVIAPADTDEAVAAALATPSAIENATRFAVRASVRPDPRPRNFARIVQRAQRSTQNDEVRVASAAAVAPRVVQPKIPSKTSVAKQATVRNALNLRKVNLIGVYGKPSNRRALVRLGNGRYQKVVVGDRIDGGRVSAIGEGELRYTKRGRDLVLKMPR</sequence>
<comment type="caution">
    <text evidence="3">The sequence shown here is derived from an EMBL/GenBank/DDBJ whole genome shotgun (WGS) entry which is preliminary data.</text>
</comment>
<name>A0A6P0CJ99_9RHOB</name>
<dbReference type="AlphaFoldDB" id="A0A6P0CJ99"/>
<protein>
    <recommendedName>
        <fullName evidence="5">Type IV pilus biogenesis protein PilP</fullName>
    </recommendedName>
</protein>
<feature type="compositionally biased region" description="Acidic residues" evidence="1">
    <location>
        <begin position="201"/>
        <end position="222"/>
    </location>
</feature>
<evidence type="ECO:0000313" key="4">
    <source>
        <dbReference type="Proteomes" id="UP000468591"/>
    </source>
</evidence>
<dbReference type="Proteomes" id="UP000468591">
    <property type="component" value="Unassembled WGS sequence"/>
</dbReference>
<proteinExistence type="predicted"/>
<organism evidence="3 4">
    <name type="scientific">Sulfitobacter sediminilitoris</name>
    <dbReference type="NCBI Taxonomy" id="2698830"/>
    <lineage>
        <taxon>Bacteria</taxon>
        <taxon>Pseudomonadati</taxon>
        <taxon>Pseudomonadota</taxon>
        <taxon>Alphaproteobacteria</taxon>
        <taxon>Rhodobacterales</taxon>
        <taxon>Roseobacteraceae</taxon>
        <taxon>Sulfitobacter</taxon>
    </lineage>
</organism>
<gene>
    <name evidence="3" type="ORF">GV827_19610</name>
</gene>
<feature type="transmembrane region" description="Helical" evidence="2">
    <location>
        <begin position="414"/>
        <end position="438"/>
    </location>
</feature>
<keyword evidence="2" id="KW-1133">Transmembrane helix</keyword>
<feature type="region of interest" description="Disordered" evidence="1">
    <location>
        <begin position="186"/>
        <end position="394"/>
    </location>
</feature>
<dbReference type="InterPro" id="IPR043129">
    <property type="entry name" value="ATPase_NBD"/>
</dbReference>
<dbReference type="SUPFAM" id="SSF53067">
    <property type="entry name" value="Actin-like ATPase domain"/>
    <property type="match status" value="1"/>
</dbReference>
<evidence type="ECO:0000313" key="3">
    <source>
        <dbReference type="EMBL" id="NEK24593.1"/>
    </source>
</evidence>
<keyword evidence="2" id="KW-0472">Membrane</keyword>